<keyword evidence="5" id="KW-0804">Transcription</keyword>
<dbReference type="PROSITE" id="PS50045">
    <property type="entry name" value="SIGMA54_INTERACT_4"/>
    <property type="match status" value="1"/>
</dbReference>
<dbReference type="InterPro" id="IPR029016">
    <property type="entry name" value="GAF-like_dom_sf"/>
</dbReference>
<dbReference type="CDD" id="cd00009">
    <property type="entry name" value="AAA"/>
    <property type="match status" value="1"/>
</dbReference>
<dbReference type="SMART" id="SM00065">
    <property type="entry name" value="GAF"/>
    <property type="match status" value="1"/>
</dbReference>
<dbReference type="InterPro" id="IPR003018">
    <property type="entry name" value="GAF"/>
</dbReference>
<reference evidence="7" key="1">
    <citation type="submission" date="2021-03" db="EMBL/GenBank/DDBJ databases">
        <title>Acanthopleuribacteraceae sp. M133.</title>
        <authorList>
            <person name="Wang G."/>
        </authorList>
    </citation>
    <scope>NUCLEOTIDE SEQUENCE</scope>
    <source>
        <strain evidence="7">M133</strain>
    </source>
</reference>
<sequence length="858" mass="98191">MATEIEVLGENTPRLSDREIRTFEEFVGEIRKRYGENWGFVFDLKDNIAQVLRCIYTDTHHSGLLPMRHIPIADNLSWRSMALSMDEPLFFDKFDLDDPRSFYLQRTIRPRQMAIFQVRRDSNLGLVSMFGLNETKAYLSQLDLTDIQALCQTLLPVYEKMVWRMEQDVLDQATRTIRQKETPIFITELFNRLLESPVLLLRRLDGNTYQAISQNGLEGEWESETLLFNVKRDKDQVFFLSEWGKITTSRAIPADQKLTGIVFKPGHHVLLCLGEVRLVGKTKDNLFHFIEQIEKLLQQKPYQISTLSFLLYLQHWIRSQERDIKIIFQHIIDTLVPFLSADYGTLALYSRERNRLMFVSQAGQFSNPLKDIPLADKEGTPTSISAFVASENKPYLVSDVRRDPYYRAFNPSIRSEMCAPIRVRGEVIGLFSVSSRELEHFSKQDLAKLEFYCDQIGIALFQAGILEKVFTETEEAKKLDQDFKFGFDTHTHAAEVTYNFGNLVGKPTGAMRQTFDAIHRINGSGREDLNVLITGETGSGKEMVSFALHNSSNRGKKPMVVTNFASFGGDPNLIQSELFGHEKGSFSGATHRRIGCIEQAHETTLLIDEVGDIVPSVQIKLLRVLQQGNVKKFQRLGGQETITSNVRILAATHQNLWQLVKEGKFREDLFYRLQTLVVRIPPLRERLEDIPLLAAHFSARYEQKVPGLKITWSNRAMQALEGYSWPGNVRQLEAVINRALVMFAEDGNMTEAAIEQSLAAEMHQRGNEQESGVGGTQLFRQVCDGGPNAFWGMVQQPYRQHEITHANLLALVREALTESKGSYKQAAAMMGIVDKDYNRFLDFLKNSRAKLDYREFRR</sequence>
<dbReference type="InterPro" id="IPR058031">
    <property type="entry name" value="AAA_lid_NorR"/>
</dbReference>
<evidence type="ECO:0000256" key="3">
    <source>
        <dbReference type="ARBA" id="ARBA00023015"/>
    </source>
</evidence>
<evidence type="ECO:0000256" key="5">
    <source>
        <dbReference type="ARBA" id="ARBA00023163"/>
    </source>
</evidence>
<dbReference type="Pfam" id="PF25601">
    <property type="entry name" value="AAA_lid_14"/>
    <property type="match status" value="1"/>
</dbReference>
<organism evidence="7 8">
    <name type="scientific">Sulfidibacter corallicola</name>
    <dbReference type="NCBI Taxonomy" id="2818388"/>
    <lineage>
        <taxon>Bacteria</taxon>
        <taxon>Pseudomonadati</taxon>
        <taxon>Acidobacteriota</taxon>
        <taxon>Holophagae</taxon>
        <taxon>Acanthopleuribacterales</taxon>
        <taxon>Acanthopleuribacteraceae</taxon>
        <taxon>Sulfidibacter</taxon>
    </lineage>
</organism>
<keyword evidence="4" id="KW-0238">DNA-binding</keyword>
<proteinExistence type="predicted"/>
<dbReference type="InterPro" id="IPR025662">
    <property type="entry name" value="Sigma_54_int_dom_ATP-bd_1"/>
</dbReference>
<accession>A0A8A4TXT7</accession>
<feature type="domain" description="Sigma-54 factor interaction" evidence="6">
    <location>
        <begin position="504"/>
        <end position="741"/>
    </location>
</feature>
<dbReference type="SUPFAM" id="SSF55781">
    <property type="entry name" value="GAF domain-like"/>
    <property type="match status" value="1"/>
</dbReference>
<dbReference type="SUPFAM" id="SSF52540">
    <property type="entry name" value="P-loop containing nucleoside triphosphate hydrolases"/>
    <property type="match status" value="1"/>
</dbReference>
<dbReference type="PROSITE" id="PS00688">
    <property type="entry name" value="SIGMA54_INTERACT_3"/>
    <property type="match status" value="1"/>
</dbReference>
<dbReference type="EMBL" id="CP071793">
    <property type="protein sequence ID" value="QTD51345.1"/>
    <property type="molecule type" value="Genomic_DNA"/>
</dbReference>
<dbReference type="InterPro" id="IPR027417">
    <property type="entry name" value="P-loop_NTPase"/>
</dbReference>
<dbReference type="Pfam" id="PF00158">
    <property type="entry name" value="Sigma54_activat"/>
    <property type="match status" value="1"/>
</dbReference>
<protein>
    <submittedName>
        <fullName evidence="7">Sigma-54-dependent Fis family transcriptional regulator</fullName>
    </submittedName>
</protein>
<keyword evidence="1" id="KW-0547">Nucleotide-binding</keyword>
<dbReference type="GO" id="GO:0006355">
    <property type="term" value="P:regulation of DNA-templated transcription"/>
    <property type="evidence" value="ECO:0007669"/>
    <property type="project" value="InterPro"/>
</dbReference>
<dbReference type="RefSeq" id="WP_237381476.1">
    <property type="nucleotide sequence ID" value="NZ_CP071793.1"/>
</dbReference>
<dbReference type="InterPro" id="IPR025944">
    <property type="entry name" value="Sigma_54_int_dom_CS"/>
</dbReference>
<keyword evidence="2" id="KW-0067">ATP-binding</keyword>
<dbReference type="Gene3D" id="3.40.50.300">
    <property type="entry name" value="P-loop containing nucleotide triphosphate hydrolases"/>
    <property type="match status" value="1"/>
</dbReference>
<dbReference type="Gene3D" id="1.10.8.60">
    <property type="match status" value="1"/>
</dbReference>
<dbReference type="AlphaFoldDB" id="A0A8A4TXT7"/>
<dbReference type="KEGG" id="scor:J3U87_02655"/>
<dbReference type="InterPro" id="IPR002078">
    <property type="entry name" value="Sigma_54_int"/>
</dbReference>
<dbReference type="GO" id="GO:0005524">
    <property type="term" value="F:ATP binding"/>
    <property type="evidence" value="ECO:0007669"/>
    <property type="project" value="UniProtKB-KW"/>
</dbReference>
<dbReference type="Gene3D" id="3.30.450.40">
    <property type="match status" value="1"/>
</dbReference>
<gene>
    <name evidence="7" type="ORF">J3U87_02655</name>
</gene>
<dbReference type="Pfam" id="PF01590">
    <property type="entry name" value="GAF"/>
    <property type="match status" value="1"/>
</dbReference>
<dbReference type="Proteomes" id="UP000663929">
    <property type="component" value="Chromosome"/>
</dbReference>
<evidence type="ECO:0000256" key="4">
    <source>
        <dbReference type="ARBA" id="ARBA00023125"/>
    </source>
</evidence>
<keyword evidence="8" id="KW-1185">Reference proteome</keyword>
<dbReference type="FunFam" id="3.40.50.300:FF:000006">
    <property type="entry name" value="DNA-binding transcriptional regulator NtrC"/>
    <property type="match status" value="1"/>
</dbReference>
<evidence type="ECO:0000256" key="1">
    <source>
        <dbReference type="ARBA" id="ARBA00022741"/>
    </source>
</evidence>
<dbReference type="PROSITE" id="PS00675">
    <property type="entry name" value="SIGMA54_INTERACT_1"/>
    <property type="match status" value="1"/>
</dbReference>
<keyword evidence="3" id="KW-0805">Transcription regulation</keyword>
<name>A0A8A4TXT7_SULCO</name>
<dbReference type="PANTHER" id="PTHR32071">
    <property type="entry name" value="TRANSCRIPTIONAL REGULATORY PROTEIN"/>
    <property type="match status" value="1"/>
</dbReference>
<dbReference type="GO" id="GO:0003677">
    <property type="term" value="F:DNA binding"/>
    <property type="evidence" value="ECO:0007669"/>
    <property type="project" value="UniProtKB-KW"/>
</dbReference>
<evidence type="ECO:0000259" key="6">
    <source>
        <dbReference type="PROSITE" id="PS50045"/>
    </source>
</evidence>
<evidence type="ECO:0000313" key="7">
    <source>
        <dbReference type="EMBL" id="QTD51345.1"/>
    </source>
</evidence>
<evidence type="ECO:0000313" key="8">
    <source>
        <dbReference type="Proteomes" id="UP000663929"/>
    </source>
</evidence>
<evidence type="ECO:0000256" key="2">
    <source>
        <dbReference type="ARBA" id="ARBA00022840"/>
    </source>
</evidence>